<organism evidence="2 3">
    <name type="scientific">Handelsmanbacteria sp. (strain RIFCSPLOWO2_12_FULL_64_10)</name>
    <dbReference type="NCBI Taxonomy" id="1817868"/>
    <lineage>
        <taxon>Bacteria</taxon>
        <taxon>Candidatus Handelsmaniibacteriota</taxon>
    </lineage>
</organism>
<dbReference type="Pfam" id="PF00814">
    <property type="entry name" value="TsaD"/>
    <property type="match status" value="1"/>
</dbReference>
<evidence type="ECO:0000259" key="1">
    <source>
        <dbReference type="Pfam" id="PF00814"/>
    </source>
</evidence>
<dbReference type="GO" id="GO:0005829">
    <property type="term" value="C:cytosol"/>
    <property type="evidence" value="ECO:0007669"/>
    <property type="project" value="TreeGrafter"/>
</dbReference>
<sequence length="227" mass="23714">MIVLGIETATPVCGVALGREDSVLVERSLNVGTHHAERLLPMIRDALEEAGMGLRDIDGIAVSIGPGSFTGLRIGLSTAKSLCWSAGLPLVAVPTLEAMAAQFPHAACPVCPALDARKKEVYAALYDTSSGSPRTLIAPAAVLPVPFVSSLTGPTLFVGDGARLYRKEIVGILGEAARFAPPPLDRPSAAAVAALGLSMLGRGETEDLARVEPVYLRKSEAELRHGR</sequence>
<dbReference type="GO" id="GO:0002949">
    <property type="term" value="P:tRNA threonylcarbamoyladenosine modification"/>
    <property type="evidence" value="ECO:0007669"/>
    <property type="project" value="InterPro"/>
</dbReference>
<accession>A0A1F6C2X7</accession>
<dbReference type="PANTHER" id="PTHR11735">
    <property type="entry name" value="TRNA N6-ADENOSINE THREONYLCARBAMOYLTRANSFERASE"/>
    <property type="match status" value="1"/>
</dbReference>
<dbReference type="Proteomes" id="UP000178606">
    <property type="component" value="Unassembled WGS sequence"/>
</dbReference>
<dbReference type="InterPro" id="IPR000905">
    <property type="entry name" value="Gcp-like_dom"/>
</dbReference>
<name>A0A1F6C2X7_HANXR</name>
<evidence type="ECO:0000313" key="2">
    <source>
        <dbReference type="EMBL" id="OGG43544.1"/>
    </source>
</evidence>
<dbReference type="InterPro" id="IPR022496">
    <property type="entry name" value="T6A_TsaB"/>
</dbReference>
<dbReference type="PANTHER" id="PTHR11735:SF11">
    <property type="entry name" value="TRNA THREONYLCARBAMOYLADENOSINE BIOSYNTHESIS PROTEIN TSAB"/>
    <property type="match status" value="1"/>
</dbReference>
<gene>
    <name evidence="2" type="ORF">A3F84_20455</name>
</gene>
<dbReference type="CDD" id="cd24032">
    <property type="entry name" value="ASKHA_NBD_TsaB"/>
    <property type="match status" value="1"/>
</dbReference>
<dbReference type="InterPro" id="IPR043129">
    <property type="entry name" value="ATPase_NBD"/>
</dbReference>
<dbReference type="NCBIfam" id="TIGR03725">
    <property type="entry name" value="T6A_YeaZ"/>
    <property type="match status" value="1"/>
</dbReference>
<protein>
    <submittedName>
        <fullName evidence="2">tRNA (Adenosine(37)-N6)-threonylcarbamoyltransferase complex dimerization subunit type 1 TsaB</fullName>
    </submittedName>
</protein>
<dbReference type="GO" id="GO:0016740">
    <property type="term" value="F:transferase activity"/>
    <property type="evidence" value="ECO:0007669"/>
    <property type="project" value="UniProtKB-KW"/>
</dbReference>
<keyword evidence="2" id="KW-0808">Transferase</keyword>
<reference evidence="2 3" key="1">
    <citation type="journal article" date="2016" name="Nat. Commun.">
        <title>Thousands of microbial genomes shed light on interconnected biogeochemical processes in an aquifer system.</title>
        <authorList>
            <person name="Anantharaman K."/>
            <person name="Brown C.T."/>
            <person name="Hug L.A."/>
            <person name="Sharon I."/>
            <person name="Castelle C.J."/>
            <person name="Probst A.J."/>
            <person name="Thomas B.C."/>
            <person name="Singh A."/>
            <person name="Wilkins M.J."/>
            <person name="Karaoz U."/>
            <person name="Brodie E.L."/>
            <person name="Williams K.H."/>
            <person name="Hubbard S.S."/>
            <person name="Banfield J.F."/>
        </authorList>
    </citation>
    <scope>NUCLEOTIDE SEQUENCE [LARGE SCALE GENOMIC DNA]</scope>
    <source>
        <strain evidence="3">RIFCSPLOWO2_12_FULL_64_10</strain>
    </source>
</reference>
<dbReference type="AlphaFoldDB" id="A0A1F6C2X7"/>
<comment type="caution">
    <text evidence="2">The sequence shown here is derived from an EMBL/GenBank/DDBJ whole genome shotgun (WGS) entry which is preliminary data.</text>
</comment>
<dbReference type="EMBL" id="MFKF01000432">
    <property type="protein sequence ID" value="OGG43544.1"/>
    <property type="molecule type" value="Genomic_DNA"/>
</dbReference>
<dbReference type="Gene3D" id="3.30.420.40">
    <property type="match status" value="2"/>
</dbReference>
<evidence type="ECO:0000313" key="3">
    <source>
        <dbReference type="Proteomes" id="UP000178606"/>
    </source>
</evidence>
<dbReference type="SUPFAM" id="SSF53067">
    <property type="entry name" value="Actin-like ATPase domain"/>
    <property type="match status" value="2"/>
</dbReference>
<feature type="domain" description="Gcp-like" evidence="1">
    <location>
        <begin position="33"/>
        <end position="222"/>
    </location>
</feature>
<proteinExistence type="predicted"/>